<gene>
    <name evidence="2" type="ORF">EC973_001747</name>
</gene>
<dbReference type="PANTHER" id="PTHR11695:SF294">
    <property type="entry name" value="RETICULON-4-INTERACTING PROTEIN 1, MITOCHONDRIAL"/>
    <property type="match status" value="1"/>
</dbReference>
<dbReference type="InterPro" id="IPR050700">
    <property type="entry name" value="YIM1/Zinc_Alcohol_DH_Fams"/>
</dbReference>
<dbReference type="Pfam" id="PF13602">
    <property type="entry name" value="ADH_zinc_N_2"/>
    <property type="match status" value="1"/>
</dbReference>
<dbReference type="PANTHER" id="PTHR11695">
    <property type="entry name" value="ALCOHOL DEHYDROGENASE RELATED"/>
    <property type="match status" value="1"/>
</dbReference>
<dbReference type="InterPro" id="IPR011032">
    <property type="entry name" value="GroES-like_sf"/>
</dbReference>
<dbReference type="EMBL" id="JABAYA010000142">
    <property type="protein sequence ID" value="KAF7723706.1"/>
    <property type="molecule type" value="Genomic_DNA"/>
</dbReference>
<dbReference type="AlphaFoldDB" id="A0A8H7BJ71"/>
<comment type="caution">
    <text evidence="2">The sequence shown here is derived from an EMBL/GenBank/DDBJ whole genome shotgun (WGS) entry which is preliminary data.</text>
</comment>
<dbReference type="SUPFAM" id="SSF51735">
    <property type="entry name" value="NAD(P)-binding Rossmann-fold domains"/>
    <property type="match status" value="1"/>
</dbReference>
<organism evidence="2 3">
    <name type="scientific">Apophysomyces ossiformis</name>
    <dbReference type="NCBI Taxonomy" id="679940"/>
    <lineage>
        <taxon>Eukaryota</taxon>
        <taxon>Fungi</taxon>
        <taxon>Fungi incertae sedis</taxon>
        <taxon>Mucoromycota</taxon>
        <taxon>Mucoromycotina</taxon>
        <taxon>Mucoromycetes</taxon>
        <taxon>Mucorales</taxon>
        <taxon>Mucorineae</taxon>
        <taxon>Mucoraceae</taxon>
        <taxon>Apophysomyces</taxon>
    </lineage>
</organism>
<dbReference type="Proteomes" id="UP000605846">
    <property type="component" value="Unassembled WGS sequence"/>
</dbReference>
<dbReference type="CDD" id="cd08267">
    <property type="entry name" value="MDR1"/>
    <property type="match status" value="1"/>
</dbReference>
<accession>A0A8H7BJ71</accession>
<dbReference type="InterPro" id="IPR013154">
    <property type="entry name" value="ADH-like_N"/>
</dbReference>
<proteinExistence type="predicted"/>
<dbReference type="InterPro" id="IPR020843">
    <property type="entry name" value="ER"/>
</dbReference>
<evidence type="ECO:0000313" key="3">
    <source>
        <dbReference type="Proteomes" id="UP000605846"/>
    </source>
</evidence>
<dbReference type="GO" id="GO:0016491">
    <property type="term" value="F:oxidoreductase activity"/>
    <property type="evidence" value="ECO:0007669"/>
    <property type="project" value="InterPro"/>
</dbReference>
<sequence length="352" mass="37473">MSTTEISVPTTMQALQLASYGPAQTALKYVQVDTPKITEPTDVLVKIKAVGVNPVEGKLRAGNLWVASLNLPAILGADFSGVVVQRGEKVSDLLIGDEVYGSIRVPFNRGGTYAEYAVVSTTKDAIAKKPEHMSFEEAAAVGIAALTAFEGVVKQGKLSTDHPGKLLVAGASGGVGSYAVQIGKAVGASVVGICSGKNKEFVSSIGADRVVNYQSKEEMEVLAQEKGSYDVIFDCVGGDEYFNQLSPLLQSTGVYCSAVGPVQHLGAAKLSIRDLLTLGGKVGFRTLFGRQKYNVIVSLPRKDFQPKLHPLFDNKSVRSIILDGHIFDLKDGAKAHELLETHRTVGKIVLRV</sequence>
<protein>
    <recommendedName>
        <fullName evidence="1">Enoyl reductase (ER) domain-containing protein</fullName>
    </recommendedName>
</protein>
<evidence type="ECO:0000313" key="2">
    <source>
        <dbReference type="EMBL" id="KAF7723706.1"/>
    </source>
</evidence>
<dbReference type="SUPFAM" id="SSF50129">
    <property type="entry name" value="GroES-like"/>
    <property type="match status" value="1"/>
</dbReference>
<dbReference type="InterPro" id="IPR036291">
    <property type="entry name" value="NAD(P)-bd_dom_sf"/>
</dbReference>
<feature type="domain" description="Enoyl reductase (ER)" evidence="1">
    <location>
        <begin position="24"/>
        <end position="350"/>
    </location>
</feature>
<keyword evidence="3" id="KW-1185">Reference proteome</keyword>
<dbReference type="SMART" id="SM00829">
    <property type="entry name" value="PKS_ER"/>
    <property type="match status" value="1"/>
</dbReference>
<dbReference type="Pfam" id="PF08240">
    <property type="entry name" value="ADH_N"/>
    <property type="match status" value="1"/>
</dbReference>
<dbReference type="OrthoDB" id="201656at2759"/>
<dbReference type="Gene3D" id="3.90.180.10">
    <property type="entry name" value="Medium-chain alcohol dehydrogenases, catalytic domain"/>
    <property type="match status" value="1"/>
</dbReference>
<reference evidence="2" key="1">
    <citation type="submission" date="2020-01" db="EMBL/GenBank/DDBJ databases">
        <title>Genome Sequencing of Three Apophysomyces-Like Fungal Strains Confirms a Novel Fungal Genus in the Mucoromycota with divergent Burkholderia-like Endosymbiotic Bacteria.</title>
        <authorList>
            <person name="Stajich J.E."/>
            <person name="Macias A.M."/>
            <person name="Carter-House D."/>
            <person name="Lovett B."/>
            <person name="Kasson L.R."/>
            <person name="Berry K."/>
            <person name="Grigoriev I."/>
            <person name="Chang Y."/>
            <person name="Spatafora J."/>
            <person name="Kasson M.T."/>
        </authorList>
    </citation>
    <scope>NUCLEOTIDE SEQUENCE</scope>
    <source>
        <strain evidence="2">NRRL A-21654</strain>
    </source>
</reference>
<dbReference type="Gene3D" id="3.40.50.720">
    <property type="entry name" value="NAD(P)-binding Rossmann-like Domain"/>
    <property type="match status" value="1"/>
</dbReference>
<name>A0A8H7BJ71_9FUNG</name>
<evidence type="ECO:0000259" key="1">
    <source>
        <dbReference type="SMART" id="SM00829"/>
    </source>
</evidence>